<keyword evidence="9" id="KW-1185">Reference proteome</keyword>
<keyword evidence="2 6" id="KW-0288">FMN</keyword>
<feature type="binding site" evidence="6">
    <location>
        <begin position="140"/>
        <end position="143"/>
    </location>
    <ligand>
        <name>FMN</name>
        <dbReference type="ChEBI" id="CHEBI:58210"/>
    </ligand>
</feature>
<dbReference type="InterPro" id="IPR029039">
    <property type="entry name" value="Flavoprotein-like_sf"/>
</dbReference>
<keyword evidence="1 6" id="KW-0285">Flavoprotein</keyword>
<keyword evidence="3 6" id="KW-0560">Oxidoreductase</keyword>
<comment type="catalytic activity">
    <reaction evidence="5">
        <text>N,N-dimethyl-1,4-phenylenediamine + anthranilate + 2 NAD(+) = 2-(4-dimethylaminophenyl)diazenylbenzoate + 2 NADH + 2 H(+)</text>
        <dbReference type="Rhea" id="RHEA:55872"/>
        <dbReference type="ChEBI" id="CHEBI:15378"/>
        <dbReference type="ChEBI" id="CHEBI:15783"/>
        <dbReference type="ChEBI" id="CHEBI:16567"/>
        <dbReference type="ChEBI" id="CHEBI:57540"/>
        <dbReference type="ChEBI" id="CHEBI:57945"/>
        <dbReference type="ChEBI" id="CHEBI:71579"/>
        <dbReference type="EC" id="1.7.1.17"/>
    </reaction>
    <physiologicalReaction direction="right-to-left" evidence="5">
        <dbReference type="Rhea" id="RHEA:55874"/>
    </physiologicalReaction>
</comment>
<dbReference type="RefSeq" id="WP_310371393.1">
    <property type="nucleotide sequence ID" value="NZ_JAVDXT010000001.1"/>
</dbReference>
<proteinExistence type="inferred from homology"/>
<evidence type="ECO:0000259" key="7">
    <source>
        <dbReference type="Pfam" id="PF02525"/>
    </source>
</evidence>
<comment type="function">
    <text evidence="6">Quinone reductase that provides resistance to thiol-specific stress caused by electrophilic quinones.</text>
</comment>
<evidence type="ECO:0000256" key="6">
    <source>
        <dbReference type="HAMAP-Rule" id="MF_01216"/>
    </source>
</evidence>
<keyword evidence="4 6" id="KW-0520">NAD</keyword>
<comment type="subunit">
    <text evidence="6">Homodimer.</text>
</comment>
<accession>A0ABU2C545</accession>
<dbReference type="PANTHER" id="PTHR43741">
    <property type="entry name" value="FMN-DEPENDENT NADH-AZOREDUCTASE 1"/>
    <property type="match status" value="1"/>
</dbReference>
<protein>
    <recommendedName>
        <fullName evidence="6">FMN dependent NADH:quinone oxidoreductase</fullName>
        <ecNumber evidence="6">1.6.5.-</ecNumber>
    </recommendedName>
    <alternativeName>
        <fullName evidence="6">Azo-dye reductase</fullName>
    </alternativeName>
    <alternativeName>
        <fullName evidence="6">FMN-dependent NADH-azo compound oxidoreductase</fullName>
    </alternativeName>
    <alternativeName>
        <fullName evidence="6">FMN-dependent NADH-azoreductase</fullName>
        <ecNumber evidence="6">1.7.1.17</ecNumber>
    </alternativeName>
</protein>
<sequence>MQILHLDSSILTDASASRTLTAAIVSYIRSEHPGAQVSYRDLVEEAIPHLDGPIAAGFRPIHSDDSSASVAREHARSAALVAELLASDTIVIGSPMYNFSVASQLKAWIDRVVQPGRTFQYTATGPIGLATGKRVIVASTRGGAYTSGPATAMDFQEDYLKAIFGFIGITDIRFVRAENLSRGADAKQLSMQAAHAAVAEVVRHATTI</sequence>
<comment type="cofactor">
    <cofactor evidence="6">
        <name>FMN</name>
        <dbReference type="ChEBI" id="CHEBI:58210"/>
    </cofactor>
    <text evidence="6">Binds 1 FMN per subunit.</text>
</comment>
<evidence type="ECO:0000313" key="9">
    <source>
        <dbReference type="Proteomes" id="UP001180487"/>
    </source>
</evidence>
<dbReference type="Proteomes" id="UP001180487">
    <property type="component" value="Unassembled WGS sequence"/>
</dbReference>
<evidence type="ECO:0000256" key="1">
    <source>
        <dbReference type="ARBA" id="ARBA00022630"/>
    </source>
</evidence>
<dbReference type="PANTHER" id="PTHR43741:SF4">
    <property type="entry name" value="FMN-DEPENDENT NADH:QUINONE OXIDOREDUCTASE"/>
    <property type="match status" value="1"/>
</dbReference>
<comment type="catalytic activity">
    <reaction evidence="6">
        <text>2 a quinone + NADH + H(+) = 2 a 1,4-benzosemiquinone + NAD(+)</text>
        <dbReference type="Rhea" id="RHEA:65952"/>
        <dbReference type="ChEBI" id="CHEBI:15378"/>
        <dbReference type="ChEBI" id="CHEBI:57540"/>
        <dbReference type="ChEBI" id="CHEBI:57945"/>
        <dbReference type="ChEBI" id="CHEBI:132124"/>
        <dbReference type="ChEBI" id="CHEBI:134225"/>
    </reaction>
</comment>
<feature type="domain" description="Flavodoxin-like fold" evidence="7">
    <location>
        <begin position="1"/>
        <end position="200"/>
    </location>
</feature>
<dbReference type="InterPro" id="IPR050104">
    <property type="entry name" value="FMN-dep_NADH:Q_OxRdtase_AzoR1"/>
</dbReference>
<gene>
    <name evidence="6" type="primary">azoR</name>
    <name evidence="8" type="ORF">J2X19_001111</name>
</gene>
<dbReference type="Pfam" id="PF02525">
    <property type="entry name" value="Flavodoxin_2"/>
    <property type="match status" value="1"/>
</dbReference>
<dbReference type="InterPro" id="IPR003680">
    <property type="entry name" value="Flavodoxin_fold"/>
</dbReference>
<evidence type="ECO:0000256" key="4">
    <source>
        <dbReference type="ARBA" id="ARBA00023027"/>
    </source>
</evidence>
<dbReference type="EC" id="1.7.1.17" evidence="6"/>
<comment type="similarity">
    <text evidence="6">Belongs to the azoreductase type 1 family.</text>
</comment>
<name>A0ABU2C545_9BURK</name>
<organism evidence="8 9">
    <name type="scientific">Rhodoferax ferrireducens</name>
    <dbReference type="NCBI Taxonomy" id="192843"/>
    <lineage>
        <taxon>Bacteria</taxon>
        <taxon>Pseudomonadati</taxon>
        <taxon>Pseudomonadota</taxon>
        <taxon>Betaproteobacteria</taxon>
        <taxon>Burkholderiales</taxon>
        <taxon>Comamonadaceae</taxon>
        <taxon>Rhodoferax</taxon>
    </lineage>
</organism>
<dbReference type="Gene3D" id="3.40.50.360">
    <property type="match status" value="1"/>
</dbReference>
<comment type="function">
    <text evidence="6">Also exhibits azoreductase activity. Catalyzes the reductive cleavage of the azo bond in aromatic azo compounds to the corresponding amines.</text>
</comment>
<feature type="binding site" evidence="6">
    <location>
        <begin position="96"/>
        <end position="99"/>
    </location>
    <ligand>
        <name>FMN</name>
        <dbReference type="ChEBI" id="CHEBI:58210"/>
    </ligand>
</feature>
<dbReference type="InterPro" id="IPR023048">
    <property type="entry name" value="NADH:quinone_OxRdtase_FMN_depd"/>
</dbReference>
<feature type="binding site" evidence="6">
    <location>
        <begin position="15"/>
        <end position="17"/>
    </location>
    <ligand>
        <name>FMN</name>
        <dbReference type="ChEBI" id="CHEBI:58210"/>
    </ligand>
</feature>
<evidence type="ECO:0000256" key="3">
    <source>
        <dbReference type="ARBA" id="ARBA00023002"/>
    </source>
</evidence>
<evidence type="ECO:0000313" key="8">
    <source>
        <dbReference type="EMBL" id="MDR7376453.1"/>
    </source>
</evidence>
<evidence type="ECO:0000256" key="5">
    <source>
        <dbReference type="ARBA" id="ARBA00048542"/>
    </source>
</evidence>
<dbReference type="GO" id="GO:0016491">
    <property type="term" value="F:oxidoreductase activity"/>
    <property type="evidence" value="ECO:0007669"/>
    <property type="project" value="UniProtKB-KW"/>
</dbReference>
<dbReference type="SUPFAM" id="SSF52218">
    <property type="entry name" value="Flavoproteins"/>
    <property type="match status" value="1"/>
</dbReference>
<dbReference type="HAMAP" id="MF_01216">
    <property type="entry name" value="Azoreductase_type1"/>
    <property type="match status" value="1"/>
</dbReference>
<reference evidence="8 9" key="1">
    <citation type="submission" date="2023-07" db="EMBL/GenBank/DDBJ databases">
        <title>Sorghum-associated microbial communities from plants grown in Nebraska, USA.</title>
        <authorList>
            <person name="Schachtman D."/>
        </authorList>
    </citation>
    <scope>NUCLEOTIDE SEQUENCE [LARGE SCALE GENOMIC DNA]</scope>
    <source>
        <strain evidence="8 9">BE313</strain>
    </source>
</reference>
<comment type="caution">
    <text evidence="8">The sequence shown here is derived from an EMBL/GenBank/DDBJ whole genome shotgun (WGS) entry which is preliminary data.</text>
</comment>
<feature type="binding site" evidence="6">
    <location>
        <position position="9"/>
    </location>
    <ligand>
        <name>FMN</name>
        <dbReference type="ChEBI" id="CHEBI:58210"/>
    </ligand>
</feature>
<dbReference type="EMBL" id="JAVDXT010000001">
    <property type="protein sequence ID" value="MDR7376453.1"/>
    <property type="molecule type" value="Genomic_DNA"/>
</dbReference>
<evidence type="ECO:0000256" key="2">
    <source>
        <dbReference type="ARBA" id="ARBA00022643"/>
    </source>
</evidence>
<dbReference type="EC" id="1.6.5.-" evidence="6"/>